<proteinExistence type="predicted"/>
<organism evidence="1 2">
    <name type="scientific">Alteromonas macleodii</name>
    <name type="common">Pseudoalteromonas macleodii</name>
    <dbReference type="NCBI Taxonomy" id="28108"/>
    <lineage>
        <taxon>Bacteria</taxon>
        <taxon>Pseudomonadati</taxon>
        <taxon>Pseudomonadota</taxon>
        <taxon>Gammaproteobacteria</taxon>
        <taxon>Alteromonadales</taxon>
        <taxon>Alteromonadaceae</taxon>
        <taxon>Alteromonas/Salinimonas group</taxon>
        <taxon>Alteromonas</taxon>
    </lineage>
</organism>
<reference evidence="1 2" key="1">
    <citation type="submission" date="2020-06" db="EMBL/GenBank/DDBJ databases">
        <authorList>
            <person name="Duchaud E."/>
        </authorList>
    </citation>
    <scope>NUCLEOTIDE SEQUENCE [LARGE SCALE GENOMIC DNA]</scope>
    <source>
        <strain evidence="1">Alteromonas fortis</strain>
    </source>
</reference>
<dbReference type="Proteomes" id="UP000509458">
    <property type="component" value="Chromosome"/>
</dbReference>
<gene>
    <name evidence="1" type="ORF">ALFOR1_30689</name>
</gene>
<evidence type="ECO:0000313" key="1">
    <source>
        <dbReference type="EMBL" id="CAB9493760.1"/>
    </source>
</evidence>
<dbReference type="RefSeq" id="WP_179983239.1">
    <property type="nucleotide sequence ID" value="NZ_LR812090.1"/>
</dbReference>
<protein>
    <submittedName>
        <fullName evidence="1">Uncharacterized protein</fullName>
    </submittedName>
</protein>
<evidence type="ECO:0000313" key="2">
    <source>
        <dbReference type="Proteomes" id="UP000509458"/>
    </source>
</evidence>
<dbReference type="AlphaFoldDB" id="A0A6T9Y0E4"/>
<dbReference type="EMBL" id="LR812090">
    <property type="protein sequence ID" value="CAB9493760.1"/>
    <property type="molecule type" value="Genomic_DNA"/>
</dbReference>
<accession>A0A6T9Y0E4</accession>
<sequence length="63" mass="7412">MGKKSRLKPPKQCNDCGVEADTQFRVRQSETDEWRIVCKACQTLAKNNDDYMYGGTWKRKKRN</sequence>
<name>A0A6T9Y0E4_ALTMA</name>